<accession>A0ACB7SR45</accession>
<organism evidence="1 2">
    <name type="scientific">Hyalomma asiaticum</name>
    <name type="common">Tick</name>
    <dbReference type="NCBI Taxonomy" id="266040"/>
    <lineage>
        <taxon>Eukaryota</taxon>
        <taxon>Metazoa</taxon>
        <taxon>Ecdysozoa</taxon>
        <taxon>Arthropoda</taxon>
        <taxon>Chelicerata</taxon>
        <taxon>Arachnida</taxon>
        <taxon>Acari</taxon>
        <taxon>Parasitiformes</taxon>
        <taxon>Ixodida</taxon>
        <taxon>Ixodoidea</taxon>
        <taxon>Ixodidae</taxon>
        <taxon>Hyalomminae</taxon>
        <taxon>Hyalomma</taxon>
    </lineage>
</organism>
<sequence length="236" mass="26622">MAAERDLENRPMHRVTHSVSGVNWRPTRFVDAAILNRYACSVCHVLPRTSVLLPCSHVLCRRCQGATVDPEAGSVCPQDGRPFRKEVCQELRLPNEEVQDLRAYCWNEVYGCDFVGPLGAVLRHYETECAFHSSPCQQCGEVIVNAMLPAHYFRDCSKRSSQGSHQQPGRRHGTTIAKDDAAASRPQTSERVRRMHEAQRVAALQRHVNALEGLFTNLNSQVEQLEEEMKKAEGRN</sequence>
<comment type="caution">
    <text evidence="1">The sequence shown here is derived from an EMBL/GenBank/DDBJ whole genome shotgun (WGS) entry which is preliminary data.</text>
</comment>
<protein>
    <submittedName>
        <fullName evidence="1">Uncharacterized protein</fullName>
    </submittedName>
</protein>
<keyword evidence="2" id="KW-1185">Reference proteome</keyword>
<reference evidence="1" key="1">
    <citation type="submission" date="2020-05" db="EMBL/GenBank/DDBJ databases">
        <title>Large-scale comparative analyses of tick genomes elucidate their genetic diversity and vector capacities.</title>
        <authorList>
            <person name="Jia N."/>
            <person name="Wang J."/>
            <person name="Shi W."/>
            <person name="Du L."/>
            <person name="Sun Y."/>
            <person name="Zhan W."/>
            <person name="Jiang J."/>
            <person name="Wang Q."/>
            <person name="Zhang B."/>
            <person name="Ji P."/>
            <person name="Sakyi L.B."/>
            <person name="Cui X."/>
            <person name="Yuan T."/>
            <person name="Jiang B."/>
            <person name="Yang W."/>
            <person name="Lam T.T.-Y."/>
            <person name="Chang Q."/>
            <person name="Ding S."/>
            <person name="Wang X."/>
            <person name="Zhu J."/>
            <person name="Ruan X."/>
            <person name="Zhao L."/>
            <person name="Wei J."/>
            <person name="Que T."/>
            <person name="Du C."/>
            <person name="Cheng J."/>
            <person name="Dai P."/>
            <person name="Han X."/>
            <person name="Huang E."/>
            <person name="Gao Y."/>
            <person name="Liu J."/>
            <person name="Shao H."/>
            <person name="Ye R."/>
            <person name="Li L."/>
            <person name="Wei W."/>
            <person name="Wang X."/>
            <person name="Wang C."/>
            <person name="Yang T."/>
            <person name="Huo Q."/>
            <person name="Li W."/>
            <person name="Guo W."/>
            <person name="Chen H."/>
            <person name="Zhou L."/>
            <person name="Ni X."/>
            <person name="Tian J."/>
            <person name="Zhou Y."/>
            <person name="Sheng Y."/>
            <person name="Liu T."/>
            <person name="Pan Y."/>
            <person name="Xia L."/>
            <person name="Li J."/>
            <person name="Zhao F."/>
            <person name="Cao W."/>
        </authorList>
    </citation>
    <scope>NUCLEOTIDE SEQUENCE</scope>
    <source>
        <strain evidence="1">Hyas-2018</strain>
    </source>
</reference>
<evidence type="ECO:0000313" key="1">
    <source>
        <dbReference type="EMBL" id="KAH6937333.1"/>
    </source>
</evidence>
<dbReference type="Proteomes" id="UP000821845">
    <property type="component" value="Chromosome 3"/>
</dbReference>
<name>A0ACB7SR45_HYAAI</name>
<dbReference type="EMBL" id="CM023483">
    <property type="protein sequence ID" value="KAH6937333.1"/>
    <property type="molecule type" value="Genomic_DNA"/>
</dbReference>
<evidence type="ECO:0000313" key="2">
    <source>
        <dbReference type="Proteomes" id="UP000821845"/>
    </source>
</evidence>
<proteinExistence type="predicted"/>
<gene>
    <name evidence="1" type="ORF">HPB50_026772</name>
</gene>